<dbReference type="InterPro" id="IPR050469">
    <property type="entry name" value="Diguanylate_Cyclase"/>
</dbReference>
<evidence type="ECO:0000259" key="5">
    <source>
        <dbReference type="PROSITE" id="PS50110"/>
    </source>
</evidence>
<dbReference type="InterPro" id="IPR001789">
    <property type="entry name" value="Sig_transdc_resp-reg_receiver"/>
</dbReference>
<dbReference type="GO" id="GO:0043709">
    <property type="term" value="P:cell adhesion involved in single-species biofilm formation"/>
    <property type="evidence" value="ECO:0007669"/>
    <property type="project" value="TreeGrafter"/>
</dbReference>
<dbReference type="SUPFAM" id="SSF52172">
    <property type="entry name" value="CheY-like"/>
    <property type="match status" value="1"/>
</dbReference>
<dbReference type="InterPro" id="IPR011006">
    <property type="entry name" value="CheY-like_superfamily"/>
</dbReference>
<keyword evidence="8" id="KW-1185">Reference proteome</keyword>
<dbReference type="Proteomes" id="UP000257039">
    <property type="component" value="Unassembled WGS sequence"/>
</dbReference>
<feature type="domain" description="GGDEF" evidence="6">
    <location>
        <begin position="167"/>
        <end position="305"/>
    </location>
</feature>
<dbReference type="CDD" id="cd17546">
    <property type="entry name" value="REC_hyHK_CKI1_RcsC-like"/>
    <property type="match status" value="1"/>
</dbReference>
<comment type="cofactor">
    <cofactor evidence="1">
        <name>Mg(2+)</name>
        <dbReference type="ChEBI" id="CHEBI:18420"/>
    </cofactor>
</comment>
<evidence type="ECO:0000259" key="6">
    <source>
        <dbReference type="PROSITE" id="PS50887"/>
    </source>
</evidence>
<dbReference type="GO" id="GO:1902201">
    <property type="term" value="P:negative regulation of bacterial-type flagellum-dependent cell motility"/>
    <property type="evidence" value="ECO:0007669"/>
    <property type="project" value="TreeGrafter"/>
</dbReference>
<accession>A0A4P9VIN1</accession>
<feature type="modified residue" description="4-aspartylphosphate" evidence="4">
    <location>
        <position position="51"/>
    </location>
</feature>
<protein>
    <recommendedName>
        <fullName evidence="2">diguanylate cyclase</fullName>
        <ecNumber evidence="2">2.7.7.65</ecNumber>
    </recommendedName>
</protein>
<evidence type="ECO:0000256" key="1">
    <source>
        <dbReference type="ARBA" id="ARBA00001946"/>
    </source>
</evidence>
<dbReference type="Pfam" id="PF00990">
    <property type="entry name" value="GGDEF"/>
    <property type="match status" value="1"/>
</dbReference>
<dbReference type="SMART" id="SM00448">
    <property type="entry name" value="REC"/>
    <property type="match status" value="1"/>
</dbReference>
<dbReference type="GO" id="GO:0000160">
    <property type="term" value="P:phosphorelay signal transduction system"/>
    <property type="evidence" value="ECO:0007669"/>
    <property type="project" value="InterPro"/>
</dbReference>
<dbReference type="RefSeq" id="WP_051311008.1">
    <property type="nucleotide sequence ID" value="NZ_NDXW01000001.1"/>
</dbReference>
<evidence type="ECO:0000256" key="3">
    <source>
        <dbReference type="ARBA" id="ARBA00034247"/>
    </source>
</evidence>
<dbReference type="PANTHER" id="PTHR45138:SF9">
    <property type="entry name" value="DIGUANYLATE CYCLASE DGCM-RELATED"/>
    <property type="match status" value="1"/>
</dbReference>
<gene>
    <name evidence="7" type="ORF">B9G39_00595</name>
</gene>
<dbReference type="InterPro" id="IPR000160">
    <property type="entry name" value="GGDEF_dom"/>
</dbReference>
<sequence>MNILIADDTPSIRIFLQKVVRDTGHTVHAVCDGHEALSYMKNHDIDMIFMDIQMPDLNGIETAKIIREQQSEWMPIIFISATENDREFAEALSAGGDGILTKPLKPILVHAQIRAMQRIVDIQRKLHMMNSQLQSLSKTDVLTGIANRSGFYEVSERELKRCRREHKALSILMIDVDFFKQYNDNYGHLEGDHCLVTIAQALKNTLKRPLDYICRFGGEEFVVLLPMTDLEGARQIAQQLRQAVQSLEIPHKASTVSPFVSISIGAASNQDHINTFTINDLLTKADAALYTAKERGRNQIVAISPNKYGQFPTSSVQI</sequence>
<dbReference type="Gene3D" id="3.40.50.2300">
    <property type="match status" value="1"/>
</dbReference>
<reference evidence="7 8" key="1">
    <citation type="submission" date="2017-04" db="EMBL/GenBank/DDBJ databases">
        <title>Draft genome sequence of Zooshikella ganghwensis VG4 isolated from Red Sea sediments.</title>
        <authorList>
            <person name="Rehman Z."/>
            <person name="Alam I."/>
            <person name="Kamau A."/>
            <person name="Bajic V."/>
            <person name="Leiknes T."/>
        </authorList>
    </citation>
    <scope>NUCLEOTIDE SEQUENCE [LARGE SCALE GENOMIC DNA]</scope>
    <source>
        <strain evidence="7 8">VG4</strain>
    </source>
</reference>
<dbReference type="GO" id="GO:0005886">
    <property type="term" value="C:plasma membrane"/>
    <property type="evidence" value="ECO:0007669"/>
    <property type="project" value="TreeGrafter"/>
</dbReference>
<dbReference type="Gene3D" id="3.30.70.270">
    <property type="match status" value="1"/>
</dbReference>
<dbReference type="GO" id="GO:0052621">
    <property type="term" value="F:diguanylate cyclase activity"/>
    <property type="evidence" value="ECO:0007669"/>
    <property type="project" value="UniProtKB-EC"/>
</dbReference>
<evidence type="ECO:0000313" key="7">
    <source>
        <dbReference type="EMBL" id="RDH42057.1"/>
    </source>
</evidence>
<dbReference type="InterPro" id="IPR043128">
    <property type="entry name" value="Rev_trsase/Diguanyl_cyclase"/>
</dbReference>
<dbReference type="AlphaFoldDB" id="A0A4P9VIN1"/>
<dbReference type="EC" id="2.7.7.65" evidence="2"/>
<feature type="domain" description="Response regulatory" evidence="5">
    <location>
        <begin position="2"/>
        <end position="117"/>
    </location>
</feature>
<dbReference type="SMART" id="SM00267">
    <property type="entry name" value="GGDEF"/>
    <property type="match status" value="1"/>
</dbReference>
<dbReference type="CDD" id="cd01949">
    <property type="entry name" value="GGDEF"/>
    <property type="match status" value="1"/>
</dbReference>
<evidence type="ECO:0000256" key="2">
    <source>
        <dbReference type="ARBA" id="ARBA00012528"/>
    </source>
</evidence>
<evidence type="ECO:0000256" key="4">
    <source>
        <dbReference type="PROSITE-ProRule" id="PRU00169"/>
    </source>
</evidence>
<dbReference type="SUPFAM" id="SSF55073">
    <property type="entry name" value="Nucleotide cyclase"/>
    <property type="match status" value="1"/>
</dbReference>
<dbReference type="EMBL" id="NDXW01000001">
    <property type="protein sequence ID" value="RDH42057.1"/>
    <property type="molecule type" value="Genomic_DNA"/>
</dbReference>
<name>A0A4P9VIN1_9GAMM</name>
<comment type="caution">
    <text evidence="7">The sequence shown here is derived from an EMBL/GenBank/DDBJ whole genome shotgun (WGS) entry which is preliminary data.</text>
</comment>
<dbReference type="PROSITE" id="PS50110">
    <property type="entry name" value="RESPONSE_REGULATORY"/>
    <property type="match status" value="1"/>
</dbReference>
<proteinExistence type="predicted"/>
<dbReference type="PROSITE" id="PS50887">
    <property type="entry name" value="GGDEF"/>
    <property type="match status" value="1"/>
</dbReference>
<organism evidence="7 8">
    <name type="scientific">Zooshikella ganghwensis</name>
    <dbReference type="NCBI Taxonomy" id="202772"/>
    <lineage>
        <taxon>Bacteria</taxon>
        <taxon>Pseudomonadati</taxon>
        <taxon>Pseudomonadota</taxon>
        <taxon>Gammaproteobacteria</taxon>
        <taxon>Oceanospirillales</taxon>
        <taxon>Zooshikellaceae</taxon>
        <taxon>Zooshikella</taxon>
    </lineage>
</organism>
<keyword evidence="4" id="KW-0597">Phosphoprotein</keyword>
<dbReference type="Pfam" id="PF00072">
    <property type="entry name" value="Response_reg"/>
    <property type="match status" value="1"/>
</dbReference>
<dbReference type="FunFam" id="3.30.70.270:FF:000001">
    <property type="entry name" value="Diguanylate cyclase domain protein"/>
    <property type="match status" value="1"/>
</dbReference>
<comment type="catalytic activity">
    <reaction evidence="3">
        <text>2 GTP = 3',3'-c-di-GMP + 2 diphosphate</text>
        <dbReference type="Rhea" id="RHEA:24898"/>
        <dbReference type="ChEBI" id="CHEBI:33019"/>
        <dbReference type="ChEBI" id="CHEBI:37565"/>
        <dbReference type="ChEBI" id="CHEBI:58805"/>
        <dbReference type="EC" id="2.7.7.65"/>
    </reaction>
</comment>
<dbReference type="PANTHER" id="PTHR45138">
    <property type="entry name" value="REGULATORY COMPONENTS OF SENSORY TRANSDUCTION SYSTEM"/>
    <property type="match status" value="1"/>
</dbReference>
<evidence type="ECO:0000313" key="8">
    <source>
        <dbReference type="Proteomes" id="UP000257039"/>
    </source>
</evidence>
<dbReference type="NCBIfam" id="TIGR00254">
    <property type="entry name" value="GGDEF"/>
    <property type="match status" value="1"/>
</dbReference>
<dbReference type="InterPro" id="IPR029787">
    <property type="entry name" value="Nucleotide_cyclase"/>
</dbReference>